<dbReference type="Proteomes" id="UP001355206">
    <property type="component" value="Unassembled WGS sequence"/>
</dbReference>
<evidence type="ECO:0000313" key="1">
    <source>
        <dbReference type="EMBL" id="MEE7493270.1"/>
    </source>
</evidence>
<name>A0ABU7TTP3_9HYPH</name>
<organism evidence="1 2">
    <name type="scientific">Methylobacterium oryzae</name>
    <dbReference type="NCBI Taxonomy" id="334852"/>
    <lineage>
        <taxon>Bacteria</taxon>
        <taxon>Pseudomonadati</taxon>
        <taxon>Pseudomonadota</taxon>
        <taxon>Alphaproteobacteria</taxon>
        <taxon>Hyphomicrobiales</taxon>
        <taxon>Methylobacteriaceae</taxon>
        <taxon>Methylobacterium</taxon>
    </lineage>
</organism>
<comment type="caution">
    <text evidence="1">The sequence shown here is derived from an EMBL/GenBank/DDBJ whole genome shotgun (WGS) entry which is preliminary data.</text>
</comment>
<proteinExistence type="predicted"/>
<dbReference type="EMBL" id="MLCA01000013">
    <property type="protein sequence ID" value="MEE7493270.1"/>
    <property type="molecule type" value="Genomic_DNA"/>
</dbReference>
<sequence length="98" mass="10657">MAEARVKVDDALNAIAIGIEALTDGRIVAVEPCAESGELLLIHDTSLDDAEKSALWKAMSPGLPAGLMMVLEYIQARTAQAREDRNSLHTWYPSMGQF</sequence>
<reference evidence="1 2" key="1">
    <citation type="journal article" date="2012" name="Genet. Mol. Biol.">
        <title>Analysis of 16S rRNA and mxaF genes revealing insights into Methylobacterium niche-specific plant association.</title>
        <authorList>
            <person name="Dourado M.N."/>
            <person name="Andreote F.D."/>
            <person name="Dini-Andreote F."/>
            <person name="Conti R."/>
            <person name="Araujo J.M."/>
            <person name="Araujo W.L."/>
        </authorList>
    </citation>
    <scope>NUCLEOTIDE SEQUENCE [LARGE SCALE GENOMIC DNA]</scope>
    <source>
        <strain evidence="1 2">TC3-10</strain>
    </source>
</reference>
<accession>A0ABU7TTP3</accession>
<protein>
    <submittedName>
        <fullName evidence="1">Uncharacterized protein</fullName>
    </submittedName>
</protein>
<evidence type="ECO:0000313" key="2">
    <source>
        <dbReference type="Proteomes" id="UP001355206"/>
    </source>
</evidence>
<gene>
    <name evidence="1" type="ORF">MOTC310_23550</name>
</gene>
<keyword evidence="2" id="KW-1185">Reference proteome</keyword>